<keyword evidence="1" id="KW-0472">Membrane</keyword>
<evidence type="ECO:0000313" key="2">
    <source>
        <dbReference type="EMBL" id="MBC6012810.1"/>
    </source>
</evidence>
<keyword evidence="1" id="KW-0812">Transmembrane</keyword>
<accession>A0ABR7KJB9</accession>
<comment type="caution">
    <text evidence="2">The sequence shown here is derived from an EMBL/GenBank/DDBJ whole genome shotgun (WGS) entry which is preliminary data.</text>
</comment>
<evidence type="ECO:0000256" key="1">
    <source>
        <dbReference type="SAM" id="Phobius"/>
    </source>
</evidence>
<sequence>MNKNIVSSILYSIAAICLFIFAYNLTYTFLYIGILFLAIATIYSKKVKK</sequence>
<keyword evidence="1" id="KW-1133">Transmembrane helix</keyword>
<feature type="transmembrane region" description="Helical" evidence="1">
    <location>
        <begin position="28"/>
        <end position="44"/>
    </location>
</feature>
<gene>
    <name evidence="2" type="ORF">H8911_08710</name>
</gene>
<proteinExistence type="predicted"/>
<feature type="transmembrane region" description="Helical" evidence="1">
    <location>
        <begin position="5"/>
        <end position="22"/>
    </location>
</feature>
<protein>
    <submittedName>
        <fullName evidence="2">Uncharacterized protein</fullName>
    </submittedName>
</protein>
<evidence type="ECO:0000313" key="3">
    <source>
        <dbReference type="Proteomes" id="UP000649075"/>
    </source>
</evidence>
<reference evidence="2 3" key="1">
    <citation type="submission" date="2020-08" db="EMBL/GenBank/DDBJ databases">
        <authorList>
            <person name="Liu C."/>
            <person name="Sun Q."/>
        </authorList>
    </citation>
    <scope>NUCLEOTIDE SEQUENCE [LARGE SCALE GENOMIC DNA]</scope>
    <source>
        <strain evidence="2 3">L34</strain>
    </source>
</reference>
<dbReference type="RefSeq" id="WP_158567616.1">
    <property type="nucleotide sequence ID" value="NZ_JACRWH010000038.1"/>
</dbReference>
<dbReference type="EMBL" id="JACRWH010000038">
    <property type="protein sequence ID" value="MBC6012810.1"/>
    <property type="molecule type" value="Genomic_DNA"/>
</dbReference>
<keyword evidence="3" id="KW-1185">Reference proteome</keyword>
<dbReference type="Proteomes" id="UP000649075">
    <property type="component" value="Unassembled WGS sequence"/>
</dbReference>
<name>A0ABR7KJB9_9FIRM</name>
<organism evidence="2 3">
    <name type="scientific">Holdemanella hominis</name>
    <dbReference type="NCBI Taxonomy" id="2764327"/>
    <lineage>
        <taxon>Bacteria</taxon>
        <taxon>Bacillati</taxon>
        <taxon>Bacillota</taxon>
        <taxon>Erysipelotrichia</taxon>
        <taxon>Erysipelotrichales</taxon>
        <taxon>Erysipelotrichaceae</taxon>
        <taxon>Holdemanella</taxon>
    </lineage>
</organism>